<proteinExistence type="predicted"/>
<dbReference type="EMBL" id="MTCY01000006">
    <property type="protein sequence ID" value="OWP79146.1"/>
    <property type="molecule type" value="Genomic_DNA"/>
</dbReference>
<comment type="caution">
    <text evidence="1">The sequence shown here is derived from an EMBL/GenBank/DDBJ whole genome shotgun (WGS) entry which is preliminary data.</text>
</comment>
<accession>A0A246GCV6</accession>
<dbReference type="Proteomes" id="UP000198034">
    <property type="component" value="Unassembled WGS sequence"/>
</dbReference>
<sequence>MLESITFTIHQTIKELPATWNMIAKDNAFLQTSYLSVLADSSPINMQCFYIAIYENNQHIGVALAQYIESEKLSSFGDRDKCLRVYTRNFLLRHFASNVLFIGNNMITGQNGYAFCKKMDFSSISQILQECANDLINDFKKQKINIHIVTFKDFYEDSSEELKKHYFKNIFEFNIQPNMIFELNSAWRTKEDYIAAFSKKYRDQYKRSRKKLNEIVTQELSLEEIKIHEKRIYELYFYVAKNAPFNTFFLSKHHFSTFKKECGDRFKLTGYFLNNRLVGFHTLLLNGELLETYFLGYDEQIQKDNMLYLNMLYNMTEFGIENKFKKIIFGRTALEIKSSIGAKPVVMSGFIYHRNKFINKYIHKIFTGLEPTVIWKERHPFKS</sequence>
<dbReference type="InterPro" id="IPR016181">
    <property type="entry name" value="Acyl_CoA_acyltransferase"/>
</dbReference>
<dbReference type="SUPFAM" id="SSF55729">
    <property type="entry name" value="Acyl-CoA N-acyltransferases (Nat)"/>
    <property type="match status" value="1"/>
</dbReference>
<dbReference type="Gene3D" id="3.40.630.30">
    <property type="match status" value="1"/>
</dbReference>
<gene>
    <name evidence="1" type="ORF">BWK62_03255</name>
</gene>
<reference evidence="1 2" key="1">
    <citation type="journal article" date="2017" name="Infect. Genet. Evol.">
        <title>Comparative genome analysis of fish pathogen Flavobacterium columnare reveals extensive sequence diversity within the species.</title>
        <authorList>
            <person name="Kayansamruaj P."/>
            <person name="Dong H.T."/>
            <person name="Hirono I."/>
            <person name="Kondo H."/>
            <person name="Senapin S."/>
            <person name="Rodkhum C."/>
        </authorList>
    </citation>
    <scope>NUCLEOTIDE SEQUENCE [LARGE SCALE GENOMIC DNA]</scope>
    <source>
        <strain evidence="1 2">1214</strain>
    </source>
</reference>
<organism evidence="1 2">
    <name type="scientific">Flavobacterium columnare</name>
    <dbReference type="NCBI Taxonomy" id="996"/>
    <lineage>
        <taxon>Bacteria</taxon>
        <taxon>Pseudomonadati</taxon>
        <taxon>Bacteroidota</taxon>
        <taxon>Flavobacteriia</taxon>
        <taxon>Flavobacteriales</taxon>
        <taxon>Flavobacteriaceae</taxon>
        <taxon>Flavobacterium</taxon>
    </lineage>
</organism>
<dbReference type="AlphaFoldDB" id="A0A246GCV6"/>
<protein>
    <submittedName>
        <fullName evidence="1">8-amino-7-oxononanoate synthase</fullName>
    </submittedName>
</protein>
<evidence type="ECO:0000313" key="1">
    <source>
        <dbReference type="EMBL" id="OWP79146.1"/>
    </source>
</evidence>
<evidence type="ECO:0000313" key="2">
    <source>
        <dbReference type="Proteomes" id="UP000198034"/>
    </source>
</evidence>
<name>A0A246GCV6_9FLAO</name>